<sequence length="116" mass="13682">MDIRRLEDLKDKLMRELDSASAKSPLTIADIQMIDTLSHSIKNICKIMENDGYSGGDWRAEGSYRDGYSGARHYVRGHYSHAPYENRSYRDMLENEYSNARDDRERETIRRMLDRM</sequence>
<protein>
    <submittedName>
        <fullName evidence="1">Uncharacterized protein</fullName>
    </submittedName>
</protein>
<reference evidence="1" key="1">
    <citation type="journal article" date="2021" name="Proc. Natl. Acad. Sci. U.S.A.">
        <title>A Catalog of Tens of Thousands of Viruses from Human Metagenomes Reveals Hidden Associations with Chronic Diseases.</title>
        <authorList>
            <person name="Tisza M.J."/>
            <person name="Buck C.B."/>
        </authorList>
    </citation>
    <scope>NUCLEOTIDE SEQUENCE</scope>
    <source>
        <strain evidence="1">Ctk6V34</strain>
    </source>
</reference>
<dbReference type="EMBL" id="BK016190">
    <property type="protein sequence ID" value="DAG01313.1"/>
    <property type="molecule type" value="Genomic_DNA"/>
</dbReference>
<accession>A0A8S5V3J3</accession>
<proteinExistence type="predicted"/>
<evidence type="ECO:0000313" key="1">
    <source>
        <dbReference type="EMBL" id="DAG01313.1"/>
    </source>
</evidence>
<name>A0A8S5V3J3_9CAUD</name>
<organism evidence="1">
    <name type="scientific">Myoviridae sp. ctk6V34</name>
    <dbReference type="NCBI Taxonomy" id="2825164"/>
    <lineage>
        <taxon>Viruses</taxon>
        <taxon>Duplodnaviria</taxon>
        <taxon>Heunggongvirae</taxon>
        <taxon>Uroviricota</taxon>
        <taxon>Caudoviricetes</taxon>
    </lineage>
</organism>